<keyword evidence="2" id="KW-0472">Membrane</keyword>
<dbReference type="GO" id="GO:0016491">
    <property type="term" value="F:oxidoreductase activity"/>
    <property type="evidence" value="ECO:0007669"/>
    <property type="project" value="InterPro"/>
</dbReference>
<dbReference type="PANTHER" id="PTHR11474">
    <property type="entry name" value="TYROSINASE FAMILY MEMBER"/>
    <property type="match status" value="1"/>
</dbReference>
<evidence type="ECO:0000256" key="1">
    <source>
        <dbReference type="ARBA" id="ARBA00022723"/>
    </source>
</evidence>
<dbReference type="WBParaSite" id="Hba_05405">
    <property type="protein sequence ID" value="Hba_05405"/>
    <property type="gene ID" value="Hba_05405"/>
</dbReference>
<proteinExistence type="predicted"/>
<evidence type="ECO:0000256" key="2">
    <source>
        <dbReference type="SAM" id="Phobius"/>
    </source>
</evidence>
<keyword evidence="1" id="KW-0479">Metal-binding</keyword>
<protein>
    <submittedName>
        <fullName evidence="5">Tyrosinase_Cu-bd domain-containing protein</fullName>
    </submittedName>
</protein>
<keyword evidence="2" id="KW-1133">Transmembrane helix</keyword>
<evidence type="ECO:0000259" key="3">
    <source>
        <dbReference type="Pfam" id="PF00264"/>
    </source>
</evidence>
<keyword evidence="4" id="KW-1185">Reference proteome</keyword>
<dbReference type="SUPFAM" id="SSF48056">
    <property type="entry name" value="Di-copper centre-containing domain"/>
    <property type="match status" value="1"/>
</dbReference>
<sequence>MMTDDERQRFHSAIRTLKQLLQNGEYDSIARIHSQTGVSGGAHSGPAFLPWHREYIKRVEFALRQIDPTLFLPYWDSTLDQALQRPKDSVIFTVEQVMAFSAPRRVSNMTLIFLLLVSLITSFVTQPRCSAKIRMGAACSGYNRQENPCYKGVCQGGICQELTTTSTSPSVTNSLPTTSIRPVTIAPQTKMSSYRVSVFWNFNKSSYRVFEILEKPGIFRDSGNQVVLYHLWPIDHQHALEASGTIEIGMATEMENGEIMMIIGEETKEMVPFGGAMEMVDGEADGKEIAQFGTTFVWGKEVLGMIKDV</sequence>
<feature type="domain" description="Tyrosinase copper-binding" evidence="3">
    <location>
        <begin position="24"/>
        <end position="89"/>
    </location>
</feature>
<dbReference type="InterPro" id="IPR050316">
    <property type="entry name" value="Tyrosinase/Hemocyanin"/>
</dbReference>
<reference evidence="5" key="1">
    <citation type="submission" date="2016-11" db="UniProtKB">
        <authorList>
            <consortium name="WormBaseParasite"/>
        </authorList>
    </citation>
    <scope>IDENTIFICATION</scope>
</reference>
<dbReference type="AlphaFoldDB" id="A0A1I7WK42"/>
<dbReference type="PANTHER" id="PTHR11474:SF21">
    <property type="entry name" value="SHKT DOMAIN-CONTAINING PROTEIN"/>
    <property type="match status" value="1"/>
</dbReference>
<dbReference type="InterPro" id="IPR008922">
    <property type="entry name" value="Di-copper_centre_dom_sf"/>
</dbReference>
<accession>A0A1I7WK42</accession>
<dbReference type="InterPro" id="IPR002227">
    <property type="entry name" value="Tyrosinase_Cu-bd"/>
</dbReference>
<keyword evidence="2" id="KW-0812">Transmembrane</keyword>
<dbReference type="Gene3D" id="1.10.1280.10">
    <property type="entry name" value="Di-copper center containing domain from catechol oxidase"/>
    <property type="match status" value="1"/>
</dbReference>
<evidence type="ECO:0000313" key="5">
    <source>
        <dbReference type="WBParaSite" id="Hba_05405"/>
    </source>
</evidence>
<feature type="transmembrane region" description="Helical" evidence="2">
    <location>
        <begin position="106"/>
        <end position="125"/>
    </location>
</feature>
<name>A0A1I7WK42_HETBA</name>
<dbReference type="Proteomes" id="UP000095283">
    <property type="component" value="Unplaced"/>
</dbReference>
<evidence type="ECO:0000313" key="4">
    <source>
        <dbReference type="Proteomes" id="UP000095283"/>
    </source>
</evidence>
<organism evidence="4 5">
    <name type="scientific">Heterorhabditis bacteriophora</name>
    <name type="common">Entomopathogenic nematode worm</name>
    <dbReference type="NCBI Taxonomy" id="37862"/>
    <lineage>
        <taxon>Eukaryota</taxon>
        <taxon>Metazoa</taxon>
        <taxon>Ecdysozoa</taxon>
        <taxon>Nematoda</taxon>
        <taxon>Chromadorea</taxon>
        <taxon>Rhabditida</taxon>
        <taxon>Rhabditina</taxon>
        <taxon>Rhabditomorpha</taxon>
        <taxon>Strongyloidea</taxon>
        <taxon>Heterorhabditidae</taxon>
        <taxon>Heterorhabditis</taxon>
    </lineage>
</organism>
<dbReference type="GO" id="GO:0046872">
    <property type="term" value="F:metal ion binding"/>
    <property type="evidence" value="ECO:0007669"/>
    <property type="project" value="UniProtKB-KW"/>
</dbReference>
<dbReference type="Pfam" id="PF00264">
    <property type="entry name" value="Tyrosinase"/>
    <property type="match status" value="1"/>
</dbReference>